<accession>A0AA38CGN0</accession>
<name>A0AA38CGN0_TAXCH</name>
<proteinExistence type="predicted"/>
<dbReference type="EMBL" id="JAHRHJ020000011">
    <property type="protein sequence ID" value="KAH9296298.1"/>
    <property type="molecule type" value="Genomic_DNA"/>
</dbReference>
<feature type="compositionally biased region" description="Basic residues" evidence="1">
    <location>
        <begin position="38"/>
        <end position="47"/>
    </location>
</feature>
<reference evidence="2 3" key="1">
    <citation type="journal article" date="2021" name="Nat. Plants">
        <title>The Taxus genome provides insights into paclitaxel biosynthesis.</title>
        <authorList>
            <person name="Xiong X."/>
            <person name="Gou J."/>
            <person name="Liao Q."/>
            <person name="Li Y."/>
            <person name="Zhou Q."/>
            <person name="Bi G."/>
            <person name="Li C."/>
            <person name="Du R."/>
            <person name="Wang X."/>
            <person name="Sun T."/>
            <person name="Guo L."/>
            <person name="Liang H."/>
            <person name="Lu P."/>
            <person name="Wu Y."/>
            <person name="Zhang Z."/>
            <person name="Ro D.K."/>
            <person name="Shang Y."/>
            <person name="Huang S."/>
            <person name="Yan J."/>
        </authorList>
    </citation>
    <scope>NUCLEOTIDE SEQUENCE [LARGE SCALE GENOMIC DNA]</scope>
    <source>
        <strain evidence="2">Ta-2019</strain>
    </source>
</reference>
<comment type="caution">
    <text evidence="2">The sequence shown here is derived from an EMBL/GenBank/DDBJ whole genome shotgun (WGS) entry which is preliminary data.</text>
</comment>
<feature type="region of interest" description="Disordered" evidence="1">
    <location>
        <begin position="1"/>
        <end position="55"/>
    </location>
</feature>
<keyword evidence="3" id="KW-1185">Reference proteome</keyword>
<protein>
    <submittedName>
        <fullName evidence="2">Uncharacterized protein</fullName>
    </submittedName>
</protein>
<dbReference type="AlphaFoldDB" id="A0AA38CGN0"/>
<evidence type="ECO:0000256" key="1">
    <source>
        <dbReference type="SAM" id="MobiDB-lite"/>
    </source>
</evidence>
<feature type="non-terminal residue" evidence="2">
    <location>
        <position position="124"/>
    </location>
</feature>
<dbReference type="Proteomes" id="UP000824469">
    <property type="component" value="Unassembled WGS sequence"/>
</dbReference>
<sequence>HGARGENVQTKSQVNLGMKARGKMMATKPVDKPVVQSKRGKGKGKGKKKEEEIPLDTNEEWYSEMQYPDGVLLGQEWESHIRQMPVIDYNHRSSTIVKEMALELVHPTNKQTPDGMPIYSDIVK</sequence>
<evidence type="ECO:0000313" key="2">
    <source>
        <dbReference type="EMBL" id="KAH9296298.1"/>
    </source>
</evidence>
<gene>
    <name evidence="2" type="ORF">KI387_039886</name>
</gene>
<organism evidence="2 3">
    <name type="scientific">Taxus chinensis</name>
    <name type="common">Chinese yew</name>
    <name type="synonym">Taxus wallichiana var. chinensis</name>
    <dbReference type="NCBI Taxonomy" id="29808"/>
    <lineage>
        <taxon>Eukaryota</taxon>
        <taxon>Viridiplantae</taxon>
        <taxon>Streptophyta</taxon>
        <taxon>Embryophyta</taxon>
        <taxon>Tracheophyta</taxon>
        <taxon>Spermatophyta</taxon>
        <taxon>Pinopsida</taxon>
        <taxon>Pinidae</taxon>
        <taxon>Conifers II</taxon>
        <taxon>Cupressales</taxon>
        <taxon>Taxaceae</taxon>
        <taxon>Taxus</taxon>
    </lineage>
</organism>
<evidence type="ECO:0000313" key="3">
    <source>
        <dbReference type="Proteomes" id="UP000824469"/>
    </source>
</evidence>
<feature type="non-terminal residue" evidence="2">
    <location>
        <position position="1"/>
    </location>
</feature>